<dbReference type="InterPro" id="IPR036343">
    <property type="entry name" value="GluRdtase_N_sf"/>
</dbReference>
<feature type="domain" description="Glutamyl-tRNA reductase N-terminal" evidence="18">
    <location>
        <begin position="6"/>
        <end position="154"/>
    </location>
</feature>
<feature type="binding site" evidence="9 11">
    <location>
        <begin position="112"/>
        <end position="114"/>
    </location>
    <ligand>
        <name>substrate</name>
    </ligand>
</feature>
<evidence type="ECO:0000256" key="8">
    <source>
        <dbReference type="ARBA" id="ARBA00068659"/>
    </source>
</evidence>
<feature type="domain" description="Tetrapyrrole biosynthesis glutamyl-tRNA reductase dimerisation" evidence="16">
    <location>
        <begin position="319"/>
        <end position="418"/>
    </location>
</feature>
<feature type="binding site" evidence="9 11">
    <location>
        <begin position="47"/>
        <end position="50"/>
    </location>
    <ligand>
        <name>substrate</name>
    </ligand>
</feature>
<evidence type="ECO:0000256" key="12">
    <source>
        <dbReference type="PIRSR" id="PIRSR000445-3"/>
    </source>
</evidence>
<evidence type="ECO:0000256" key="3">
    <source>
        <dbReference type="ARBA" id="ARBA00012970"/>
    </source>
</evidence>
<evidence type="ECO:0000259" key="17">
    <source>
        <dbReference type="Pfam" id="PF01488"/>
    </source>
</evidence>
<feature type="site" description="Important for activity" evidence="9 13">
    <location>
        <position position="97"/>
    </location>
</feature>
<feature type="active site" description="Nucleophile" evidence="9 10">
    <location>
        <position position="48"/>
    </location>
</feature>
<dbReference type="SUPFAM" id="SSF51735">
    <property type="entry name" value="NAD(P)-binding Rossmann-fold domains"/>
    <property type="match status" value="1"/>
</dbReference>
<dbReference type="HAMAP" id="MF_00087">
    <property type="entry name" value="Glu_tRNA_reductase"/>
    <property type="match status" value="1"/>
</dbReference>
<keyword evidence="5 9" id="KW-0560">Oxidoreductase</keyword>
<feature type="binding site" evidence="9 11">
    <location>
        <position position="107"/>
    </location>
    <ligand>
        <name>substrate</name>
    </ligand>
</feature>
<evidence type="ECO:0000256" key="5">
    <source>
        <dbReference type="ARBA" id="ARBA00023002"/>
    </source>
</evidence>
<comment type="pathway">
    <text evidence="1 9 14">Porphyrin-containing compound metabolism; protoporphyrin-IX biosynthesis; 5-aminolevulinate from L-glutamyl-tRNA(Glu): step 1/2.</text>
</comment>
<evidence type="ECO:0000256" key="15">
    <source>
        <dbReference type="SAM" id="MobiDB-lite"/>
    </source>
</evidence>
<dbReference type="SUPFAM" id="SSF69075">
    <property type="entry name" value="Glutamyl tRNA-reductase dimerization domain"/>
    <property type="match status" value="1"/>
</dbReference>
<dbReference type="AlphaFoldDB" id="A0A8J3MYV3"/>
<dbReference type="InterPro" id="IPR006151">
    <property type="entry name" value="Shikm_DH/Glu-tRNA_Rdtase"/>
</dbReference>
<dbReference type="SUPFAM" id="SSF69742">
    <property type="entry name" value="Glutamyl tRNA-reductase catalytic, N-terminal domain"/>
    <property type="match status" value="1"/>
</dbReference>
<dbReference type="InterPro" id="IPR000343">
    <property type="entry name" value="4pyrrol_synth_GluRdtase"/>
</dbReference>
<reference evidence="19" key="1">
    <citation type="submission" date="2020-10" db="EMBL/GenBank/DDBJ databases">
        <title>Taxonomic study of unclassified bacteria belonging to the class Ktedonobacteria.</title>
        <authorList>
            <person name="Yabe S."/>
            <person name="Wang C.M."/>
            <person name="Zheng Y."/>
            <person name="Sakai Y."/>
            <person name="Cavaletti L."/>
            <person name="Monciardini P."/>
            <person name="Donadio S."/>
        </authorList>
    </citation>
    <scope>NUCLEOTIDE SEQUENCE</scope>
    <source>
        <strain evidence="19">SOSP1-1</strain>
    </source>
</reference>
<dbReference type="Gene3D" id="3.30.460.30">
    <property type="entry name" value="Glutamyl-tRNA reductase, N-terminal domain"/>
    <property type="match status" value="1"/>
</dbReference>
<comment type="miscellaneous">
    <text evidence="9">During catalysis, the active site Cys acts as a nucleophile attacking the alpha-carbonyl group of tRNA-bound glutamate with the formation of a thioester intermediate between enzyme and glutamate, and the concomitant release of tRNA(Glu). The thioester intermediate is finally reduced by direct hydride transfer from NADPH, to form the product GSA.</text>
</comment>
<evidence type="ECO:0000256" key="14">
    <source>
        <dbReference type="RuleBase" id="RU000584"/>
    </source>
</evidence>
<dbReference type="FunFam" id="3.40.50.720:FF:000031">
    <property type="entry name" value="Glutamyl-tRNA reductase"/>
    <property type="match status" value="1"/>
</dbReference>
<comment type="function">
    <text evidence="9">Catalyzes the NADPH-dependent reduction of glutamyl-tRNA(Glu) to glutamate 1-semialdehyde (GSA).</text>
</comment>
<dbReference type="InterPro" id="IPR015896">
    <property type="entry name" value="4pyrrol_synth_GluRdtase_dimer"/>
</dbReference>
<evidence type="ECO:0000256" key="13">
    <source>
        <dbReference type="PIRSR" id="PIRSR000445-4"/>
    </source>
</evidence>
<dbReference type="Pfam" id="PF05201">
    <property type="entry name" value="GlutR_N"/>
    <property type="match status" value="1"/>
</dbReference>
<dbReference type="InterPro" id="IPR015895">
    <property type="entry name" value="4pyrrol_synth_GluRdtase_N"/>
</dbReference>
<evidence type="ECO:0000256" key="1">
    <source>
        <dbReference type="ARBA" id="ARBA00005059"/>
    </source>
</evidence>
<evidence type="ECO:0000256" key="11">
    <source>
        <dbReference type="PIRSR" id="PIRSR000445-2"/>
    </source>
</evidence>
<comment type="similarity">
    <text evidence="2 9 14">Belongs to the glutamyl-tRNA reductase family.</text>
</comment>
<comment type="catalytic activity">
    <reaction evidence="7 9 14">
        <text>(S)-4-amino-5-oxopentanoate + tRNA(Glu) + NADP(+) = L-glutamyl-tRNA(Glu) + NADPH + H(+)</text>
        <dbReference type="Rhea" id="RHEA:12344"/>
        <dbReference type="Rhea" id="RHEA-COMP:9663"/>
        <dbReference type="Rhea" id="RHEA-COMP:9680"/>
        <dbReference type="ChEBI" id="CHEBI:15378"/>
        <dbReference type="ChEBI" id="CHEBI:57501"/>
        <dbReference type="ChEBI" id="CHEBI:57783"/>
        <dbReference type="ChEBI" id="CHEBI:58349"/>
        <dbReference type="ChEBI" id="CHEBI:78442"/>
        <dbReference type="ChEBI" id="CHEBI:78520"/>
        <dbReference type="EC" id="1.2.1.70"/>
    </reaction>
</comment>
<comment type="domain">
    <text evidence="9">Possesses an unusual extended V-shaped dimeric structure with each monomer consisting of three distinct domains arranged along a curved 'spinal' alpha-helix. The N-terminal catalytic domain specifically recognizes the glutamate moiety of the substrate. The second domain is the NADPH-binding domain, and the third C-terminal domain is responsible for dimerization.</text>
</comment>
<dbReference type="PANTHER" id="PTHR43013:SF1">
    <property type="entry name" value="GLUTAMYL-TRNA REDUCTASE"/>
    <property type="match status" value="1"/>
</dbReference>
<dbReference type="RefSeq" id="WP_220199142.1">
    <property type="nucleotide sequence ID" value="NZ_BNJF01000007.1"/>
</dbReference>
<evidence type="ECO:0000256" key="10">
    <source>
        <dbReference type="PIRSR" id="PIRSR000445-1"/>
    </source>
</evidence>
<dbReference type="PANTHER" id="PTHR43013">
    <property type="entry name" value="GLUTAMYL-TRNA REDUCTASE"/>
    <property type="match status" value="1"/>
</dbReference>
<feature type="compositionally biased region" description="Basic and acidic residues" evidence="15">
    <location>
        <begin position="426"/>
        <end position="446"/>
    </location>
</feature>
<feature type="domain" description="Quinate/shikimate 5-dehydrogenase/glutamyl-tRNA reductase" evidence="17">
    <location>
        <begin position="169"/>
        <end position="303"/>
    </location>
</feature>
<dbReference type="Pfam" id="PF00745">
    <property type="entry name" value="GlutR_dimer"/>
    <property type="match status" value="1"/>
</dbReference>
<dbReference type="Gene3D" id="3.40.50.720">
    <property type="entry name" value="NAD(P)-binding Rossmann-like Domain"/>
    <property type="match status" value="1"/>
</dbReference>
<name>A0A8J3MYV3_9CHLR</name>
<dbReference type="CDD" id="cd05213">
    <property type="entry name" value="NAD_bind_Glutamyl_tRNA_reduct"/>
    <property type="match status" value="1"/>
</dbReference>
<evidence type="ECO:0000313" key="20">
    <source>
        <dbReference type="Proteomes" id="UP000612362"/>
    </source>
</evidence>
<keyword evidence="6 9" id="KW-0627">Porphyrin biosynthesis</keyword>
<dbReference type="PIRSF" id="PIRSF000445">
    <property type="entry name" value="4pyrrol_synth_GluRdtase"/>
    <property type="match status" value="1"/>
</dbReference>
<dbReference type="GO" id="GO:0008883">
    <property type="term" value="F:glutamyl-tRNA reductase activity"/>
    <property type="evidence" value="ECO:0007669"/>
    <property type="project" value="UniProtKB-UniRule"/>
</dbReference>
<evidence type="ECO:0000256" key="4">
    <source>
        <dbReference type="ARBA" id="ARBA00022857"/>
    </source>
</evidence>
<gene>
    <name evidence="19" type="primary">hemA_2</name>
    <name evidence="9" type="synonym">hemA</name>
    <name evidence="19" type="ORF">KSX_82380</name>
</gene>
<protein>
    <recommendedName>
        <fullName evidence="8 9">Glutamyl-tRNA reductase</fullName>
        <shortName evidence="9">GluTR</shortName>
        <ecNumber evidence="3 9">1.2.1.70</ecNumber>
    </recommendedName>
</protein>
<evidence type="ECO:0000256" key="2">
    <source>
        <dbReference type="ARBA" id="ARBA00005916"/>
    </source>
</evidence>
<evidence type="ECO:0000259" key="16">
    <source>
        <dbReference type="Pfam" id="PF00745"/>
    </source>
</evidence>
<evidence type="ECO:0000313" key="19">
    <source>
        <dbReference type="EMBL" id="GHO50075.1"/>
    </source>
</evidence>
<feature type="binding site" evidence="9 11">
    <location>
        <position position="118"/>
    </location>
    <ligand>
        <name>substrate</name>
    </ligand>
</feature>
<dbReference type="GO" id="GO:0019353">
    <property type="term" value="P:protoporphyrinogen IX biosynthetic process from glutamate"/>
    <property type="evidence" value="ECO:0007669"/>
    <property type="project" value="TreeGrafter"/>
</dbReference>
<dbReference type="EC" id="1.2.1.70" evidence="3 9"/>
<comment type="caution">
    <text evidence="19">The sequence shown here is derived from an EMBL/GenBank/DDBJ whole genome shotgun (WGS) entry which is preliminary data.</text>
</comment>
<keyword evidence="20" id="KW-1185">Reference proteome</keyword>
<sequence>MKIVVVGADHTTAPIALRERLSCSARQISQVLSAARQTSQESVLLSTCNRIELYAVCEDEEQGRADLLRVLSESRDVASEELSEHCYFLTGQDAINHILSVACGLLSLVPGEPQIQGQVVDALEIAQGAGFCGPILSALFRAAVTTGKRARSETGISRNAASLSHVAVQLARHLFPSLQDAAVLLIGSGQMSELAARNLYDNGARNLTVVNRTYEHATDLVSVLGAQHRTFNELAETLVHADVAISSTKAPVALVTREMMDEVMVKRDGRPLLLIDLALPRDVEPSVSELTGVHLYNIDDLQSEVNRGIDLRWQEAEHVRTIIAQESTQFENWLASLGVVGTISDLRRHADLLREQELARTLRQLSSTLSEREAAAIQELTHRLVNKLLHVPTLRLKDAAAVGQGHVYAEAARYLFALENGHEKDYDRNASQQARHDTDPVDRRADTSAVART</sequence>
<feature type="binding site" evidence="9 12">
    <location>
        <begin position="187"/>
        <end position="192"/>
    </location>
    <ligand>
        <name>NADP(+)</name>
        <dbReference type="ChEBI" id="CHEBI:58349"/>
    </ligand>
</feature>
<dbReference type="Proteomes" id="UP000612362">
    <property type="component" value="Unassembled WGS sequence"/>
</dbReference>
<dbReference type="EMBL" id="BNJF01000007">
    <property type="protein sequence ID" value="GHO50075.1"/>
    <property type="molecule type" value="Genomic_DNA"/>
</dbReference>
<dbReference type="UniPathway" id="UPA00251">
    <property type="reaction ID" value="UER00316"/>
</dbReference>
<organism evidence="19 20">
    <name type="scientific">Ktedonospora formicarum</name>
    <dbReference type="NCBI Taxonomy" id="2778364"/>
    <lineage>
        <taxon>Bacteria</taxon>
        <taxon>Bacillati</taxon>
        <taxon>Chloroflexota</taxon>
        <taxon>Ktedonobacteria</taxon>
        <taxon>Ktedonobacterales</taxon>
        <taxon>Ktedonobacteraceae</taxon>
        <taxon>Ktedonospora</taxon>
    </lineage>
</organism>
<dbReference type="FunFam" id="3.30.460.30:FF:000001">
    <property type="entry name" value="Glutamyl-tRNA reductase"/>
    <property type="match status" value="1"/>
</dbReference>
<dbReference type="InterPro" id="IPR036291">
    <property type="entry name" value="NAD(P)-bd_dom_sf"/>
</dbReference>
<evidence type="ECO:0000256" key="6">
    <source>
        <dbReference type="ARBA" id="ARBA00023244"/>
    </source>
</evidence>
<keyword evidence="4 9" id="KW-0521">NADP</keyword>
<feature type="region of interest" description="Disordered" evidence="15">
    <location>
        <begin position="426"/>
        <end position="453"/>
    </location>
</feature>
<evidence type="ECO:0000256" key="9">
    <source>
        <dbReference type="HAMAP-Rule" id="MF_00087"/>
    </source>
</evidence>
<dbReference type="InterPro" id="IPR036453">
    <property type="entry name" value="GluRdtase_dimer_dom_sf"/>
</dbReference>
<evidence type="ECO:0000259" key="18">
    <source>
        <dbReference type="Pfam" id="PF05201"/>
    </source>
</evidence>
<dbReference type="NCBIfam" id="TIGR01035">
    <property type="entry name" value="hemA"/>
    <property type="match status" value="1"/>
</dbReference>
<dbReference type="GO" id="GO:0050661">
    <property type="term" value="F:NADP binding"/>
    <property type="evidence" value="ECO:0007669"/>
    <property type="project" value="InterPro"/>
</dbReference>
<proteinExistence type="inferred from homology"/>
<dbReference type="Pfam" id="PF01488">
    <property type="entry name" value="Shikimate_DH"/>
    <property type="match status" value="1"/>
</dbReference>
<accession>A0A8J3MYV3</accession>
<comment type="subunit">
    <text evidence="9">Homodimer.</text>
</comment>
<evidence type="ECO:0000256" key="7">
    <source>
        <dbReference type="ARBA" id="ARBA00047464"/>
    </source>
</evidence>